<reference evidence="2" key="1">
    <citation type="submission" date="2017-05" db="EMBL/GenBank/DDBJ databases">
        <authorList>
            <person name="Rodrigo-Torres L."/>
            <person name="Arahal R. D."/>
            <person name="Lucena T."/>
        </authorList>
    </citation>
    <scope>NUCLEOTIDE SEQUENCE [LARGE SCALE GENOMIC DNA]</scope>
    <source>
        <strain evidence="2">CECT 8621</strain>
    </source>
</reference>
<evidence type="ECO:0000313" key="1">
    <source>
        <dbReference type="EMBL" id="SMX45615.1"/>
    </source>
</evidence>
<keyword evidence="2" id="KW-1185">Reference proteome</keyword>
<dbReference type="AlphaFoldDB" id="A0A238KS26"/>
<proteinExistence type="predicted"/>
<sequence>MIWLLRKLLIPAVAFGFGMWFQADQHAKACDLQGGRIVDRVCKGGTP</sequence>
<protein>
    <submittedName>
        <fullName evidence="1">Uncharacterized protein</fullName>
    </submittedName>
</protein>
<gene>
    <name evidence="1" type="ORF">COL8621_02847</name>
</gene>
<accession>A0A238KS26</accession>
<evidence type="ECO:0000313" key="2">
    <source>
        <dbReference type="Proteomes" id="UP000202922"/>
    </source>
</evidence>
<dbReference type="Proteomes" id="UP000202922">
    <property type="component" value="Unassembled WGS sequence"/>
</dbReference>
<dbReference type="RefSeq" id="WP_176438503.1">
    <property type="nucleotide sequence ID" value="NZ_FXYE01000002.1"/>
</dbReference>
<name>A0A238KS26_9RHOB</name>
<organism evidence="1 2">
    <name type="scientific">Actibacterium lipolyticum</name>
    <dbReference type="NCBI Taxonomy" id="1524263"/>
    <lineage>
        <taxon>Bacteria</taxon>
        <taxon>Pseudomonadati</taxon>
        <taxon>Pseudomonadota</taxon>
        <taxon>Alphaproteobacteria</taxon>
        <taxon>Rhodobacterales</taxon>
        <taxon>Roseobacteraceae</taxon>
        <taxon>Actibacterium</taxon>
    </lineage>
</organism>
<dbReference type="EMBL" id="FXYE01000002">
    <property type="protein sequence ID" value="SMX45615.1"/>
    <property type="molecule type" value="Genomic_DNA"/>
</dbReference>